<feature type="transmembrane region" description="Helical" evidence="7">
    <location>
        <begin position="208"/>
        <end position="232"/>
    </location>
</feature>
<sequence length="444" mass="48537">MSAQDVDLSENNSGPLVGASVSLLVLSWFAISLRTYTRAILMKSFKIDDWLMLVAQFMYTLTCAMILGGVHRGLGRHNQAVPVDDQVAALMVRVLAHPSPPPSSPTRRSVAPSDGWLTWASDDRQWQALAAAVYILDMMFIKLSIGVFLLRLSVGSVYKWILRVSLFIISFWSIGIFFWDIFQCSPVMRQWDIRIDGRCAGAGEIISAIYALSVMTVLSDWLYALLPIPLLWNVKMTKQAKATVIVVLGLGIFASFATLVRLKFLSGIEEMNDLMFTATDAFVWTVVEPGVAIIASSLATIRPLLRAMKIRGFQSSDDDSPSTGGQYPPHLSRATARGSMHGFGPNDVSLHDVAAGASATGPRQEAAVKEVGRRFAGFGAQADGPTDTDDGQPSDGKSEVYVIEGNKDSPTWSLQDFHPTTLSLENFHDLEEQCQGLGASNRRT</sequence>
<comment type="caution">
    <text evidence="9">The sequence shown here is derived from an EMBL/GenBank/DDBJ whole genome shotgun (WGS) entry which is preliminary data.</text>
</comment>
<evidence type="ECO:0000313" key="10">
    <source>
        <dbReference type="Proteomes" id="UP000076580"/>
    </source>
</evidence>
<comment type="similarity">
    <text evidence="5">Belongs to the SAT4 family.</text>
</comment>
<comment type="subcellular location">
    <subcellularLocation>
        <location evidence="1">Membrane</location>
        <topology evidence="1">Multi-pass membrane protein</topology>
    </subcellularLocation>
</comment>
<evidence type="ECO:0000256" key="1">
    <source>
        <dbReference type="ARBA" id="ARBA00004141"/>
    </source>
</evidence>
<keyword evidence="3 7" id="KW-1133">Transmembrane helix</keyword>
<feature type="region of interest" description="Disordered" evidence="6">
    <location>
        <begin position="315"/>
        <end position="339"/>
    </location>
</feature>
<dbReference type="InParanoid" id="A0A151GF20"/>
<feature type="transmembrane region" description="Helical" evidence="7">
    <location>
        <begin position="161"/>
        <end position="182"/>
    </location>
</feature>
<evidence type="ECO:0000256" key="4">
    <source>
        <dbReference type="ARBA" id="ARBA00023136"/>
    </source>
</evidence>
<organism evidence="9 10">
    <name type="scientific">Drechmeria coniospora</name>
    <name type="common">Nematophagous fungus</name>
    <name type="synonym">Meria coniospora</name>
    <dbReference type="NCBI Taxonomy" id="98403"/>
    <lineage>
        <taxon>Eukaryota</taxon>
        <taxon>Fungi</taxon>
        <taxon>Dikarya</taxon>
        <taxon>Ascomycota</taxon>
        <taxon>Pezizomycotina</taxon>
        <taxon>Sordariomycetes</taxon>
        <taxon>Hypocreomycetidae</taxon>
        <taxon>Hypocreales</taxon>
        <taxon>Ophiocordycipitaceae</taxon>
        <taxon>Drechmeria</taxon>
    </lineage>
</organism>
<evidence type="ECO:0000256" key="2">
    <source>
        <dbReference type="ARBA" id="ARBA00022692"/>
    </source>
</evidence>
<evidence type="ECO:0000256" key="6">
    <source>
        <dbReference type="SAM" id="MobiDB-lite"/>
    </source>
</evidence>
<dbReference type="InterPro" id="IPR052337">
    <property type="entry name" value="SAT4-like"/>
</dbReference>
<dbReference type="PANTHER" id="PTHR33048:SF96">
    <property type="entry name" value="INTEGRAL MEMBRANE PROTEIN"/>
    <property type="match status" value="1"/>
</dbReference>
<dbReference type="Pfam" id="PF20684">
    <property type="entry name" value="Fung_rhodopsin"/>
    <property type="match status" value="1"/>
</dbReference>
<keyword evidence="10" id="KW-1185">Reference proteome</keyword>
<feature type="transmembrane region" description="Helical" evidence="7">
    <location>
        <begin position="49"/>
        <end position="70"/>
    </location>
</feature>
<dbReference type="Proteomes" id="UP000076580">
    <property type="component" value="Chromosome 03"/>
</dbReference>
<dbReference type="PANTHER" id="PTHR33048">
    <property type="entry name" value="PTH11-LIKE INTEGRAL MEMBRANE PROTEIN (AFU_ORTHOLOGUE AFUA_5G11245)"/>
    <property type="match status" value="1"/>
</dbReference>
<protein>
    <submittedName>
        <fullName evidence="9">Integral membrane family protein</fullName>
    </submittedName>
</protein>
<feature type="transmembrane region" description="Helical" evidence="7">
    <location>
        <begin position="16"/>
        <end position="37"/>
    </location>
</feature>
<dbReference type="AlphaFoldDB" id="A0A151GF20"/>
<evidence type="ECO:0000256" key="5">
    <source>
        <dbReference type="ARBA" id="ARBA00038359"/>
    </source>
</evidence>
<gene>
    <name evidence="9" type="ORF">DCS_07625</name>
</gene>
<evidence type="ECO:0000256" key="7">
    <source>
        <dbReference type="SAM" id="Phobius"/>
    </source>
</evidence>
<dbReference type="GeneID" id="63720268"/>
<dbReference type="InterPro" id="IPR049326">
    <property type="entry name" value="Rhodopsin_dom_fungi"/>
</dbReference>
<reference evidence="9 10" key="1">
    <citation type="journal article" date="2016" name="Sci. Rep.">
        <title>Insights into Adaptations to a Near-Obligate Nematode Endoparasitic Lifestyle from the Finished Genome of Drechmeria coniospora.</title>
        <authorList>
            <person name="Zhang L."/>
            <person name="Zhou Z."/>
            <person name="Guo Q."/>
            <person name="Fokkens L."/>
            <person name="Miskei M."/>
            <person name="Pocsi I."/>
            <person name="Zhang W."/>
            <person name="Chen M."/>
            <person name="Wang L."/>
            <person name="Sun Y."/>
            <person name="Donzelli B.G."/>
            <person name="Gibson D.M."/>
            <person name="Nelson D.R."/>
            <person name="Luo J.G."/>
            <person name="Rep M."/>
            <person name="Liu H."/>
            <person name="Yang S."/>
            <person name="Wang J."/>
            <person name="Krasnoff S.B."/>
            <person name="Xu Y."/>
            <person name="Molnar I."/>
            <person name="Lin M."/>
        </authorList>
    </citation>
    <scope>NUCLEOTIDE SEQUENCE [LARGE SCALE GENOMIC DNA]</scope>
    <source>
        <strain evidence="9 10">ARSEF 6962</strain>
    </source>
</reference>
<name>A0A151GF20_DRECN</name>
<evidence type="ECO:0000259" key="8">
    <source>
        <dbReference type="Pfam" id="PF20684"/>
    </source>
</evidence>
<feature type="transmembrane region" description="Helical" evidence="7">
    <location>
        <begin position="126"/>
        <end position="149"/>
    </location>
</feature>
<accession>A0A151GF20</accession>
<evidence type="ECO:0000313" key="9">
    <source>
        <dbReference type="EMBL" id="KYK55661.1"/>
    </source>
</evidence>
<proteinExistence type="inferred from homology"/>
<keyword evidence="4 7" id="KW-0472">Membrane</keyword>
<dbReference type="STRING" id="98403.A0A151GF20"/>
<feature type="transmembrane region" description="Helical" evidence="7">
    <location>
        <begin position="282"/>
        <end position="301"/>
    </location>
</feature>
<dbReference type="EMBL" id="LAYC01000003">
    <property type="protein sequence ID" value="KYK55661.1"/>
    <property type="molecule type" value="Genomic_DNA"/>
</dbReference>
<feature type="region of interest" description="Disordered" evidence="6">
    <location>
        <begin position="377"/>
        <end position="398"/>
    </location>
</feature>
<keyword evidence="2 7" id="KW-0812">Transmembrane</keyword>
<dbReference type="RefSeq" id="XP_040655013.1">
    <property type="nucleotide sequence ID" value="XM_040804909.1"/>
</dbReference>
<feature type="domain" description="Rhodopsin" evidence="8">
    <location>
        <begin position="33"/>
        <end position="306"/>
    </location>
</feature>
<dbReference type="GO" id="GO:0016020">
    <property type="term" value="C:membrane"/>
    <property type="evidence" value="ECO:0007669"/>
    <property type="project" value="UniProtKB-SubCell"/>
</dbReference>
<feature type="transmembrane region" description="Helical" evidence="7">
    <location>
        <begin position="244"/>
        <end position="262"/>
    </location>
</feature>
<evidence type="ECO:0000256" key="3">
    <source>
        <dbReference type="ARBA" id="ARBA00022989"/>
    </source>
</evidence>